<accession>A0AAU9XK21</accession>
<protein>
    <submittedName>
        <fullName evidence="1">Uncharacterized protein</fullName>
    </submittedName>
</protein>
<evidence type="ECO:0000313" key="2">
    <source>
        <dbReference type="Proteomes" id="UP001159428"/>
    </source>
</evidence>
<sequence>QKEVISHRQPKEHVFNILESSEEDEEAFEAMAEIDKFEESLKQKEIIKPE</sequence>
<reference evidence="1 2" key="1">
    <citation type="submission" date="2022-05" db="EMBL/GenBank/DDBJ databases">
        <authorList>
            <consortium name="Genoscope - CEA"/>
            <person name="William W."/>
        </authorList>
    </citation>
    <scope>NUCLEOTIDE SEQUENCE [LARGE SCALE GENOMIC DNA]</scope>
</reference>
<feature type="non-terminal residue" evidence="1">
    <location>
        <position position="1"/>
    </location>
</feature>
<comment type="caution">
    <text evidence="1">The sequence shown here is derived from an EMBL/GenBank/DDBJ whole genome shotgun (WGS) entry which is preliminary data.</text>
</comment>
<proteinExistence type="predicted"/>
<gene>
    <name evidence="1" type="ORF">PMEA_00024823</name>
</gene>
<evidence type="ECO:0000313" key="1">
    <source>
        <dbReference type="EMBL" id="CAH3150130.1"/>
    </source>
</evidence>
<dbReference type="Proteomes" id="UP001159428">
    <property type="component" value="Unassembled WGS sequence"/>
</dbReference>
<name>A0AAU9XK21_9CNID</name>
<dbReference type="AlphaFoldDB" id="A0AAU9XK21"/>
<organism evidence="1 2">
    <name type="scientific">Pocillopora meandrina</name>
    <dbReference type="NCBI Taxonomy" id="46732"/>
    <lineage>
        <taxon>Eukaryota</taxon>
        <taxon>Metazoa</taxon>
        <taxon>Cnidaria</taxon>
        <taxon>Anthozoa</taxon>
        <taxon>Hexacorallia</taxon>
        <taxon>Scleractinia</taxon>
        <taxon>Astrocoeniina</taxon>
        <taxon>Pocilloporidae</taxon>
        <taxon>Pocillopora</taxon>
    </lineage>
</organism>
<keyword evidence="2" id="KW-1185">Reference proteome</keyword>
<dbReference type="EMBL" id="CALNXJ010000047">
    <property type="protein sequence ID" value="CAH3150130.1"/>
    <property type="molecule type" value="Genomic_DNA"/>
</dbReference>